<dbReference type="SUPFAM" id="SSF102198">
    <property type="entry name" value="Putative cyclase"/>
    <property type="match status" value="1"/>
</dbReference>
<dbReference type="RefSeq" id="WP_343937571.1">
    <property type="nucleotide sequence ID" value="NZ_BAAAHP010000003.1"/>
</dbReference>
<protein>
    <submittedName>
        <fullName evidence="1">Cyclase family protein</fullName>
    </submittedName>
</protein>
<dbReference type="Pfam" id="PF04199">
    <property type="entry name" value="Cyclase"/>
    <property type="match status" value="1"/>
</dbReference>
<name>A0ABN1NXK9_9PSEU</name>
<evidence type="ECO:0000313" key="1">
    <source>
        <dbReference type="EMBL" id="GAA0918996.1"/>
    </source>
</evidence>
<gene>
    <name evidence="1" type="ORF">GCM10009559_00800</name>
</gene>
<dbReference type="PANTHER" id="PTHR34861:SF10">
    <property type="entry name" value="CYCLASE"/>
    <property type="match status" value="1"/>
</dbReference>
<dbReference type="InterPro" id="IPR037175">
    <property type="entry name" value="KFase_sf"/>
</dbReference>
<sequence length="267" mass="27470">MNPLDLLRDDLEVVDLAQPLEVGMPTSPTHPAFDFALRQRHGDVVRADGITGSHEVMVLGGHVGTHMDALSHVAVDGLLHGGVPVAGAVDAGRYRTHGIDGVPPLLRRGVLVDVPRSRGVARLAPGEPVGVADLEAAPEPRAGDVVLVRTGWSQLWGDPPAYLGGTDGVPGVDAEAARWLAERGVAAVGADTIALEHIPAGGGLAALPVHRILLAEAGINLIEVMTLETLSDSLAARGTGEFLFMGAPLNVRGATGAPIRPLAVIGS</sequence>
<dbReference type="InterPro" id="IPR007325">
    <property type="entry name" value="KFase/CYL"/>
</dbReference>
<dbReference type="Gene3D" id="3.50.30.50">
    <property type="entry name" value="Putative cyclase"/>
    <property type="match status" value="1"/>
</dbReference>
<organism evidence="1 2">
    <name type="scientific">Pseudonocardia zijingensis</name>
    <dbReference type="NCBI Taxonomy" id="153376"/>
    <lineage>
        <taxon>Bacteria</taxon>
        <taxon>Bacillati</taxon>
        <taxon>Actinomycetota</taxon>
        <taxon>Actinomycetes</taxon>
        <taxon>Pseudonocardiales</taxon>
        <taxon>Pseudonocardiaceae</taxon>
        <taxon>Pseudonocardia</taxon>
    </lineage>
</organism>
<keyword evidence="2" id="KW-1185">Reference proteome</keyword>
<dbReference type="Proteomes" id="UP001499967">
    <property type="component" value="Unassembled WGS sequence"/>
</dbReference>
<comment type="caution">
    <text evidence="1">The sequence shown here is derived from an EMBL/GenBank/DDBJ whole genome shotgun (WGS) entry which is preliminary data.</text>
</comment>
<dbReference type="EMBL" id="BAAAHP010000003">
    <property type="protein sequence ID" value="GAA0918996.1"/>
    <property type="molecule type" value="Genomic_DNA"/>
</dbReference>
<accession>A0ABN1NXK9</accession>
<proteinExistence type="predicted"/>
<dbReference type="PANTHER" id="PTHR34861">
    <property type="match status" value="1"/>
</dbReference>
<evidence type="ECO:0000313" key="2">
    <source>
        <dbReference type="Proteomes" id="UP001499967"/>
    </source>
</evidence>
<reference evidence="1 2" key="1">
    <citation type="journal article" date="2019" name="Int. J. Syst. Evol. Microbiol.">
        <title>The Global Catalogue of Microorganisms (GCM) 10K type strain sequencing project: providing services to taxonomists for standard genome sequencing and annotation.</title>
        <authorList>
            <consortium name="The Broad Institute Genomics Platform"/>
            <consortium name="The Broad Institute Genome Sequencing Center for Infectious Disease"/>
            <person name="Wu L."/>
            <person name="Ma J."/>
        </authorList>
    </citation>
    <scope>NUCLEOTIDE SEQUENCE [LARGE SCALE GENOMIC DNA]</scope>
    <source>
        <strain evidence="1 2">JCM 11117</strain>
    </source>
</reference>